<sequence length="257" mass="29615">MFVTELRFEPFADTTITAAEKAINHYLEALRANGQILGREFAVAYNDGEFRVRLMQPEKTSLANRYNSPWVKSALKGLTDAKLLTPREKFIGQDINSEVSNTEPVSWQLLYTSYVHMCSPLRSGDNLLPIPLYQIPATFNGDHKRIIKWQSEWQACDELQMAAATKAEFAALDEISEVDSDLFRRGWDLRGRIEYLTKTPTYYYLYRVGGESLASEQARVCPKCGSQEWKLNEPLLDMFHFRCEPCRLISNLSWDHQ</sequence>
<dbReference type="PIRSF" id="PIRSF029037">
    <property type="entry name" value="UCP029037_Zn_ribbon"/>
    <property type="match status" value="1"/>
</dbReference>
<dbReference type="Proteomes" id="UP000502608">
    <property type="component" value="Chromosome"/>
</dbReference>
<organism evidence="1 2">
    <name type="scientific">Shewanella aestuarii</name>
    <dbReference type="NCBI Taxonomy" id="1028752"/>
    <lineage>
        <taxon>Bacteria</taxon>
        <taxon>Pseudomonadati</taxon>
        <taxon>Pseudomonadota</taxon>
        <taxon>Gammaproteobacteria</taxon>
        <taxon>Alteromonadales</taxon>
        <taxon>Shewanellaceae</taxon>
        <taxon>Shewanella</taxon>
    </lineage>
</organism>
<evidence type="ECO:0000313" key="1">
    <source>
        <dbReference type="EMBL" id="QIR14965.1"/>
    </source>
</evidence>
<keyword evidence="2" id="KW-1185">Reference proteome</keyword>
<protein>
    <submittedName>
        <fullName evidence="1">Zn-ribbon-containing protein</fullName>
    </submittedName>
</protein>
<accession>A0A6G9QLM2</accession>
<dbReference type="AlphaFoldDB" id="A0A6G9QLM2"/>
<evidence type="ECO:0000313" key="2">
    <source>
        <dbReference type="Proteomes" id="UP000502608"/>
    </source>
</evidence>
<dbReference type="InterPro" id="IPR016908">
    <property type="entry name" value="UCP029037"/>
</dbReference>
<dbReference type="RefSeq" id="WP_167678258.1">
    <property type="nucleotide sequence ID" value="NZ_CP050313.1"/>
</dbReference>
<dbReference type="EMBL" id="CP050313">
    <property type="protein sequence ID" value="QIR14965.1"/>
    <property type="molecule type" value="Genomic_DNA"/>
</dbReference>
<dbReference type="Pfam" id="PF10071">
    <property type="entry name" value="DUF2310"/>
    <property type="match status" value="1"/>
</dbReference>
<name>A0A6G9QLM2_9GAMM</name>
<reference evidence="1 2" key="1">
    <citation type="submission" date="2020-03" db="EMBL/GenBank/DDBJ databases">
        <title>Complete genome sequence of Shewanella sp.</title>
        <authorList>
            <person name="Kim Y.-S."/>
            <person name="Kim S.-J."/>
            <person name="Jung H.-K."/>
            <person name="Kim K.-H."/>
        </authorList>
    </citation>
    <scope>NUCLEOTIDE SEQUENCE [LARGE SCALE GENOMIC DNA]</scope>
    <source>
        <strain evidence="1 2">PN3F2</strain>
    </source>
</reference>
<gene>
    <name evidence="1" type="ORF">HBH39_11105</name>
</gene>
<dbReference type="KEGG" id="saes:HBH39_11105"/>
<proteinExistence type="predicted"/>